<dbReference type="InterPro" id="IPR036047">
    <property type="entry name" value="F-box-like_dom_sf"/>
</dbReference>
<feature type="region of interest" description="Disordered" evidence="1">
    <location>
        <begin position="636"/>
        <end position="674"/>
    </location>
</feature>
<dbReference type="Pfam" id="PF13540">
    <property type="entry name" value="RCC1_2"/>
    <property type="match status" value="1"/>
</dbReference>
<dbReference type="STRING" id="401625.A0A0N7L9D4"/>
<dbReference type="PANTHER" id="PTHR45982:SF1">
    <property type="entry name" value="REGULATOR OF CHROMOSOME CONDENSATION"/>
    <property type="match status" value="1"/>
</dbReference>
<organism evidence="3 4">
    <name type="scientific">Ceraceosorus bombacis</name>
    <dbReference type="NCBI Taxonomy" id="401625"/>
    <lineage>
        <taxon>Eukaryota</taxon>
        <taxon>Fungi</taxon>
        <taxon>Dikarya</taxon>
        <taxon>Basidiomycota</taxon>
        <taxon>Ustilaginomycotina</taxon>
        <taxon>Exobasidiomycetes</taxon>
        <taxon>Ceraceosorales</taxon>
        <taxon>Ceraceosoraceae</taxon>
        <taxon>Ceraceosorus</taxon>
    </lineage>
</organism>
<feature type="region of interest" description="Disordered" evidence="1">
    <location>
        <begin position="288"/>
        <end position="312"/>
    </location>
</feature>
<dbReference type="EMBL" id="CCYA01000221">
    <property type="protein sequence ID" value="CEH13474.1"/>
    <property type="molecule type" value="Genomic_DNA"/>
</dbReference>
<evidence type="ECO:0000313" key="3">
    <source>
        <dbReference type="EMBL" id="CEH13474.1"/>
    </source>
</evidence>
<dbReference type="InterPro" id="IPR001810">
    <property type="entry name" value="F-box_dom"/>
</dbReference>
<protein>
    <recommendedName>
        <fullName evidence="2">F-box domain-containing protein</fullName>
    </recommendedName>
</protein>
<dbReference type="SUPFAM" id="SSF81383">
    <property type="entry name" value="F-box domain"/>
    <property type="match status" value="1"/>
</dbReference>
<dbReference type="Gene3D" id="1.20.1280.50">
    <property type="match status" value="1"/>
</dbReference>
<dbReference type="PANTHER" id="PTHR45982">
    <property type="entry name" value="REGULATOR OF CHROMOSOME CONDENSATION"/>
    <property type="match status" value="1"/>
</dbReference>
<feature type="domain" description="F-box" evidence="2">
    <location>
        <begin position="10"/>
        <end position="56"/>
    </location>
</feature>
<dbReference type="Pfam" id="PF12937">
    <property type="entry name" value="F-box-like"/>
    <property type="match status" value="1"/>
</dbReference>
<reference evidence="4" key="1">
    <citation type="submission" date="2014-09" db="EMBL/GenBank/DDBJ databases">
        <authorList>
            <person name="Sharma Rahul"/>
            <person name="Thines Marco"/>
        </authorList>
    </citation>
    <scope>NUCLEOTIDE SEQUENCE [LARGE SCALE GENOMIC DNA]</scope>
</reference>
<evidence type="ECO:0000259" key="2">
    <source>
        <dbReference type="Pfam" id="PF12937"/>
    </source>
</evidence>
<feature type="compositionally biased region" description="Basic and acidic residues" evidence="1">
    <location>
        <begin position="290"/>
        <end position="310"/>
    </location>
</feature>
<dbReference type="AlphaFoldDB" id="A0A0N7L9D4"/>
<dbReference type="SUPFAM" id="SSF50985">
    <property type="entry name" value="RCC1/BLIP-II"/>
    <property type="match status" value="2"/>
</dbReference>
<dbReference type="InterPro" id="IPR009091">
    <property type="entry name" value="RCC1/BLIP-II"/>
</dbReference>
<proteinExistence type="predicted"/>
<dbReference type="InterPro" id="IPR051553">
    <property type="entry name" value="Ran_GTPase-activating"/>
</dbReference>
<dbReference type="OrthoDB" id="61110at2759"/>
<sequence>MSSAGQAVLLDLPEEVIVDGVLPHLEEADLNRLGLVNKSLHRLTNDQALWHRLLLRDFSFPRFATARVNGWKSLYIGLTRPEIWTCGEDSDGRLGVGRELYGGVRNGVPSKLSRLINYEGGAPFPLQTRWRDACLAKAYHSEQDPRALDSYLGPNPKFELLSEASVSLGAPVELHAAGWSFAALTSTGNVLLWGTIRTMDMPARPVTTPTVLDLGYDPTNTNGTRKRRQARLLAAGTALVAVTTQNECVVWHDPKYPTRLDDVFDLDQPAHIKQVVSGGGHTVLLTGSETVRDTQRDSRAPHSRDSDGQHPPRIYMWLNNWTDLHETDLQEFHAEHDPADDTSLLVKSSRSFRLPALPTEPPAELLLPHERAQLGSTAFLLDPEHPVQIAAGENVVYALSQRGLVYKLDVEEPRTPLYHQEAEMDSDDSDGSAAGSMHSDAEERLESLRGRYIGEYASRRRGWQLLRGFCDPEMIRKAGEGSGNVWDLPHTRHLLSDDTRITHLSAAFRSFVAYSVDSSGSGLLYGEPSSSAKRGIVLQGRYDATSATLPQLKPELQGQGIIKVTCGDYHFGALDETGRVRTWGQWSKGARGTYDEYPLVEGRNLPFEAGEGEAAGEVQFGRGLRNRGPGIGFRIGLAGARGRAPPLPRASAPDPAASQNPSSNSASRPSKLQRLQQRCRLRNVTSATQDTPTFARFEETDVEDASEEGHHGLKEEKERKFFVFDIAMAGWHTGALSVDLHLLA</sequence>
<evidence type="ECO:0000313" key="4">
    <source>
        <dbReference type="Proteomes" id="UP000054845"/>
    </source>
</evidence>
<dbReference type="Proteomes" id="UP000054845">
    <property type="component" value="Unassembled WGS sequence"/>
</dbReference>
<feature type="compositionally biased region" description="Low complexity" evidence="1">
    <location>
        <begin position="650"/>
        <end position="674"/>
    </location>
</feature>
<evidence type="ECO:0000256" key="1">
    <source>
        <dbReference type="SAM" id="MobiDB-lite"/>
    </source>
</evidence>
<keyword evidence="4" id="KW-1185">Reference proteome</keyword>
<accession>A0A0N7L9D4</accession>
<name>A0A0N7L9D4_9BASI</name>
<dbReference type="Gene3D" id="2.130.10.30">
    <property type="entry name" value="Regulator of chromosome condensation 1/beta-lactamase-inhibitor protein II"/>
    <property type="match status" value="2"/>
</dbReference>
<feature type="region of interest" description="Disordered" evidence="1">
    <location>
        <begin position="420"/>
        <end position="441"/>
    </location>
</feature>